<proteinExistence type="predicted"/>
<evidence type="ECO:0000313" key="2">
    <source>
        <dbReference type="Proteomes" id="UP000549394"/>
    </source>
</evidence>
<evidence type="ECO:0000313" key="1">
    <source>
        <dbReference type="EMBL" id="CAD5126915.1"/>
    </source>
</evidence>
<protein>
    <submittedName>
        <fullName evidence="1">DgyrCDS14930</fullName>
    </submittedName>
</protein>
<dbReference type="SUPFAM" id="SSF52047">
    <property type="entry name" value="RNI-like"/>
    <property type="match status" value="1"/>
</dbReference>
<dbReference type="Proteomes" id="UP000549394">
    <property type="component" value="Unassembled WGS sequence"/>
</dbReference>
<dbReference type="Pfam" id="PF13516">
    <property type="entry name" value="LRR_6"/>
    <property type="match status" value="1"/>
</dbReference>
<dbReference type="PANTHER" id="PTHR24109">
    <property type="entry name" value="LEUCINE-RICH REPEAT-CONTAINING PROTEIN 31"/>
    <property type="match status" value="1"/>
</dbReference>
<dbReference type="SMART" id="SM00367">
    <property type="entry name" value="LRR_CC"/>
    <property type="match status" value="4"/>
</dbReference>
<dbReference type="PANTHER" id="PTHR24109:SF3">
    <property type="entry name" value="LEUCINE-RICH REPEAT-CONTAINING PROTEIN 31"/>
    <property type="match status" value="1"/>
</dbReference>
<dbReference type="AlphaFoldDB" id="A0A7I8WFD7"/>
<name>A0A7I8WFD7_9ANNE</name>
<dbReference type="InterPro" id="IPR032675">
    <property type="entry name" value="LRR_dom_sf"/>
</dbReference>
<sequence>MQSWEEKAILLESCSSLQCLDLSNNRLMGDRFKNICNGISSSWEFIKEINLKNCYLTEKQGKWLGDTLKKCTSLESLNLSYNRLGEEAFETICDGLKSSSSKLSEMKLISCFLSKRDANSLSKILKQCTSLETIDFSENEELGNEFEKIFENCSKKLKSLKLSNCKLNQIDAHSLQELIEVCPFLEVIDLSNNKEMGDGFRSICQQWSNGNSLKEINLSHCNLSKTQAELFGKALEKCEKIKTLDLSGNKNIKEAFYEIFRSLKCKKLKDINISVCGIAIDTAFYFREALEHHSSIENINVSSNQDVDLIFQALISSSKVLKKINIAHCNLTKMEALVFYSLIKSCTALREVNLTDKKSFGLDKLTNKSFGSNQRQLMRNINLHMAIGIQTAKEVIH</sequence>
<comment type="caution">
    <text evidence="1">The sequence shown here is derived from an EMBL/GenBank/DDBJ whole genome shotgun (WGS) entry which is preliminary data.</text>
</comment>
<dbReference type="Gene3D" id="3.80.10.10">
    <property type="entry name" value="Ribonuclease Inhibitor"/>
    <property type="match status" value="1"/>
</dbReference>
<gene>
    <name evidence="1" type="ORF">DGYR_LOCUS14132</name>
</gene>
<reference evidence="1 2" key="1">
    <citation type="submission" date="2020-08" db="EMBL/GenBank/DDBJ databases">
        <authorList>
            <person name="Hejnol A."/>
        </authorList>
    </citation>
    <scope>NUCLEOTIDE SEQUENCE [LARGE SCALE GENOMIC DNA]</scope>
</reference>
<dbReference type="InterPro" id="IPR042419">
    <property type="entry name" value="LRC31"/>
</dbReference>
<dbReference type="InterPro" id="IPR006553">
    <property type="entry name" value="Leu-rich_rpt_Cys-con_subtyp"/>
</dbReference>
<dbReference type="InterPro" id="IPR001611">
    <property type="entry name" value="Leu-rich_rpt"/>
</dbReference>
<dbReference type="OrthoDB" id="120976at2759"/>
<dbReference type="SMART" id="SM00368">
    <property type="entry name" value="LRR_RI"/>
    <property type="match status" value="6"/>
</dbReference>
<organism evidence="1 2">
    <name type="scientific">Dimorphilus gyrociliatus</name>
    <dbReference type="NCBI Taxonomy" id="2664684"/>
    <lineage>
        <taxon>Eukaryota</taxon>
        <taxon>Metazoa</taxon>
        <taxon>Spiralia</taxon>
        <taxon>Lophotrochozoa</taxon>
        <taxon>Annelida</taxon>
        <taxon>Polychaeta</taxon>
        <taxon>Polychaeta incertae sedis</taxon>
        <taxon>Dinophilidae</taxon>
        <taxon>Dimorphilus</taxon>
    </lineage>
</organism>
<dbReference type="PRINTS" id="PR00019">
    <property type="entry name" value="LEURICHRPT"/>
</dbReference>
<keyword evidence="2" id="KW-1185">Reference proteome</keyword>
<dbReference type="Pfam" id="PF00560">
    <property type="entry name" value="LRR_1"/>
    <property type="match status" value="3"/>
</dbReference>
<accession>A0A7I8WFD7</accession>
<dbReference type="EMBL" id="CAJFCJ010000103">
    <property type="protein sequence ID" value="CAD5126915.1"/>
    <property type="molecule type" value="Genomic_DNA"/>
</dbReference>